<reference evidence="8" key="1">
    <citation type="submission" date="2021-01" db="EMBL/GenBank/DDBJ databases">
        <authorList>
            <person name="Corre E."/>
            <person name="Pelletier E."/>
            <person name="Niang G."/>
            <person name="Scheremetjew M."/>
            <person name="Finn R."/>
            <person name="Kale V."/>
            <person name="Holt S."/>
            <person name="Cochrane G."/>
            <person name="Meng A."/>
            <person name="Brown T."/>
            <person name="Cohen L."/>
        </authorList>
    </citation>
    <scope>NUCLEOTIDE SEQUENCE</scope>
    <source>
        <strain evidence="8">Pop2</strain>
    </source>
</reference>
<feature type="region of interest" description="Disordered" evidence="6">
    <location>
        <begin position="1"/>
        <end position="56"/>
    </location>
</feature>
<feature type="domain" description="Protein kinase" evidence="7">
    <location>
        <begin position="339"/>
        <end position="919"/>
    </location>
</feature>
<evidence type="ECO:0000256" key="1">
    <source>
        <dbReference type="ARBA" id="ARBA00022527"/>
    </source>
</evidence>
<dbReference type="SMART" id="SM00220">
    <property type="entry name" value="S_TKc"/>
    <property type="match status" value="1"/>
</dbReference>
<dbReference type="Pfam" id="PF00069">
    <property type="entry name" value="Pkinase"/>
    <property type="match status" value="2"/>
</dbReference>
<dbReference type="SUPFAM" id="SSF56112">
    <property type="entry name" value="Protein kinase-like (PK-like)"/>
    <property type="match status" value="1"/>
</dbReference>
<dbReference type="GO" id="GO:0005737">
    <property type="term" value="C:cytoplasm"/>
    <property type="evidence" value="ECO:0007669"/>
    <property type="project" value="TreeGrafter"/>
</dbReference>
<feature type="compositionally biased region" description="Low complexity" evidence="6">
    <location>
        <begin position="781"/>
        <end position="803"/>
    </location>
</feature>
<organism evidence="8">
    <name type="scientific">Ditylum brightwellii</name>
    <dbReference type="NCBI Taxonomy" id="49249"/>
    <lineage>
        <taxon>Eukaryota</taxon>
        <taxon>Sar</taxon>
        <taxon>Stramenopiles</taxon>
        <taxon>Ochrophyta</taxon>
        <taxon>Bacillariophyta</taxon>
        <taxon>Mediophyceae</taxon>
        <taxon>Lithodesmiophycidae</taxon>
        <taxon>Lithodesmiales</taxon>
        <taxon>Lithodesmiaceae</taxon>
        <taxon>Ditylum</taxon>
    </lineage>
</organism>
<feature type="compositionally biased region" description="Basic residues" evidence="6">
    <location>
        <begin position="583"/>
        <end position="592"/>
    </location>
</feature>
<accession>A0A7S2A108</accession>
<feature type="compositionally biased region" description="Low complexity" evidence="6">
    <location>
        <begin position="416"/>
        <end position="427"/>
    </location>
</feature>
<feature type="region of interest" description="Disordered" evidence="6">
    <location>
        <begin position="395"/>
        <end position="466"/>
    </location>
</feature>
<dbReference type="GO" id="GO:0004713">
    <property type="term" value="F:protein tyrosine kinase activity"/>
    <property type="evidence" value="ECO:0007669"/>
    <property type="project" value="TreeGrafter"/>
</dbReference>
<keyword evidence="5" id="KW-0067">ATP-binding</keyword>
<dbReference type="PROSITE" id="PS50011">
    <property type="entry name" value="PROTEIN_KINASE_DOM"/>
    <property type="match status" value="1"/>
</dbReference>
<dbReference type="Gene3D" id="1.10.510.10">
    <property type="entry name" value="Transferase(Phosphotransferase) domain 1"/>
    <property type="match status" value="1"/>
</dbReference>
<keyword evidence="3" id="KW-0547">Nucleotide-binding</keyword>
<feature type="region of interest" description="Disordered" evidence="6">
    <location>
        <begin position="212"/>
        <end position="289"/>
    </location>
</feature>
<dbReference type="PANTHER" id="PTHR24058:SF17">
    <property type="entry name" value="HOMEODOMAIN INTERACTING PROTEIN KINASE, ISOFORM D"/>
    <property type="match status" value="1"/>
</dbReference>
<feature type="region of interest" description="Disordered" evidence="6">
    <location>
        <begin position="748"/>
        <end position="828"/>
    </location>
</feature>
<feature type="compositionally biased region" description="Pro residues" evidence="6">
    <location>
        <begin position="1582"/>
        <end position="1593"/>
    </location>
</feature>
<feature type="compositionally biased region" description="Polar residues" evidence="6">
    <location>
        <begin position="10"/>
        <end position="41"/>
    </location>
</feature>
<feature type="compositionally biased region" description="Basic residues" evidence="6">
    <location>
        <begin position="112"/>
        <end position="121"/>
    </location>
</feature>
<feature type="compositionally biased region" description="Polar residues" evidence="6">
    <location>
        <begin position="1557"/>
        <end position="1576"/>
    </location>
</feature>
<dbReference type="GO" id="GO:0005524">
    <property type="term" value="F:ATP binding"/>
    <property type="evidence" value="ECO:0007669"/>
    <property type="project" value="UniProtKB-KW"/>
</dbReference>
<gene>
    <name evidence="8" type="ORF">DBRI1063_LOCUS23519</name>
</gene>
<dbReference type="PANTHER" id="PTHR24058">
    <property type="entry name" value="DUAL SPECIFICITY PROTEIN KINASE"/>
    <property type="match status" value="1"/>
</dbReference>
<proteinExistence type="predicted"/>
<feature type="compositionally biased region" description="Low complexity" evidence="6">
    <location>
        <begin position="42"/>
        <end position="52"/>
    </location>
</feature>
<feature type="compositionally biased region" description="Low complexity" evidence="6">
    <location>
        <begin position="250"/>
        <end position="265"/>
    </location>
</feature>
<evidence type="ECO:0000259" key="7">
    <source>
        <dbReference type="PROSITE" id="PS50011"/>
    </source>
</evidence>
<keyword evidence="1" id="KW-0723">Serine/threonine-protein kinase</keyword>
<feature type="region of interest" description="Disordered" evidence="6">
    <location>
        <begin position="80"/>
        <end position="148"/>
    </location>
</feature>
<dbReference type="GO" id="GO:0004674">
    <property type="term" value="F:protein serine/threonine kinase activity"/>
    <property type="evidence" value="ECO:0007669"/>
    <property type="project" value="UniProtKB-KW"/>
</dbReference>
<feature type="compositionally biased region" description="Low complexity" evidence="6">
    <location>
        <begin position="931"/>
        <end position="943"/>
    </location>
</feature>
<evidence type="ECO:0000256" key="4">
    <source>
        <dbReference type="ARBA" id="ARBA00022777"/>
    </source>
</evidence>
<dbReference type="EMBL" id="HBGN01036668">
    <property type="protein sequence ID" value="CAD9354525.1"/>
    <property type="molecule type" value="Transcribed_RNA"/>
</dbReference>
<feature type="compositionally biased region" description="Low complexity" evidence="6">
    <location>
        <begin position="565"/>
        <end position="582"/>
    </location>
</feature>
<feature type="region of interest" description="Disordered" evidence="6">
    <location>
        <begin position="919"/>
        <end position="960"/>
    </location>
</feature>
<feature type="compositionally biased region" description="Basic residues" evidence="6">
    <location>
        <begin position="405"/>
        <end position="415"/>
    </location>
</feature>
<evidence type="ECO:0000256" key="5">
    <source>
        <dbReference type="ARBA" id="ARBA00022840"/>
    </source>
</evidence>
<feature type="compositionally biased region" description="Low complexity" evidence="6">
    <location>
        <begin position="605"/>
        <end position="614"/>
    </location>
</feature>
<sequence length="1599" mass="173049">MRYTDHGSHGKQQQDAYHTPQDASNSSISTIPQQLASNTKKQQQQQQQQQLQSRQSGSILKKIIYGVKDTYQLVERNMMVGNTGAGPMDDDTEEDDGRSRTNHPVPSPPPEHRHHRHHHLGSKSSHYNGKKRNSPAIIDGDGTTCHSTQRRAMNHNSHLMTLPQQPAQLHSSKLPGKTPTAAAPSGLLHAALQANNNIKGVEDHGVGSSHVTVPANTNLNAMGPPACQPPTTTTHTKHHSSSHHHHHRASNTNNNNEKNNPKGNTSYRRKCLTNPSTPASNGGLDNSEGNLIVHKDDIIRVPMEHVHRHIAASKSSSSSEDDGSIPPETKTDKSKYVEYRVDGLLGQGTFAQVFQCQNINTGQYEAVKIVKNKPAYTRQAAVEIDVFRALISTDDKEENGLSSSSRHRTQHRHPSSSKSSSSLLRSSCPQEPMMVQNHNYNPYNHDGHGLEDNHKSLPHSHKSSNTSHERMVSLNCYFMYHSHLCLVFEMLGQNLYEVLKRRQFRGLPIGLVRSLVKQAVDGMKDLSAKNVVHCDLKPENILLVNDSRGGSGGSLGHVADDEESSSPSGVVGETQGGLSHSFHSTKSHHHGPHDHDPSFKEHDGSTPSSLTTTPNNAHQQQQPTTKVSTTPGGGLTALSTTPPQISEKRRIKLIDFGSACFEGQTAHTYIQSRFYRSPEVLVGLPYDSAIDMWSLGCVAAELFLGLPILPGVHEHDQLGRICEMIGELPDWMLEQGSKSKKYFVKYVPKPSSSESSSSAATTTAQRHGEDGKSNLPPIHQSTANPATATTTSITGPSHPQLSPTTPPPSTAATTHDTSNVTTPTPTRPCWRLKTRHEYIKSLSEEERNSRGGLAKLEQQPTNRYFKRKKLEDIVMLHGHCKTEEGIETLGLFVHFLKGVLDPDPWKRWTAHQASKHPFVAGGTFHRRPTTHHNASSSSLNSNSSRHHDRPPATSNKHQSRRYHEIYWAPPWDPSICRRKLLCVQKAREKQQALLRASNRSYGSSVNAVAAAAAAAAAQAAVAVAAGGIGTASGGGLVRGASEKFSTPQHGGGGLLHDDYKSRHLHRNDPVSPEFTGTSRVTAMADALSLSQSLHSQPTILPSAAGGVAAMRNDQSPPPSLAGVSPTRQTYSRPQNMLFTHQTQLSGSLGTAVGALQDGALAGGLLPTFTTPSQYLVGASSLAHMQPGGGLIEGQYPATVMLSPGGIQGAASGAYGDYSYSIPHLPPVTGAQSFSGVYYDRVTNHLPLEGDLGYALQRPGVVPSMGGDPAAAVLQQQQQQQQQQGAPLTYLPQHHRLSNMGLVGRPGSWTTHSSSVGRSGGRRARGNFNSLHASSLSENTAALGLVMPASPRELPQSLQLHNQFVDTPNVLQDVSLDFNRSDLQFDAGGVGDVNAPQHRSAAMGGRAGTSLLAQQLAEHSASIQTTSQSTSDQLEQAQVESEAHRLVQSSSFQQDNQTQQIPSHAYLQNQGVIYGANGAASMGSHHSGYVGYLSTSGAPLMMSSPSNFDSRYTTHPAAVGQFLQNSSGSYGSHYDGIHLQSQYTHIPHHISGAPPPQLVSQQISEDQRSDFQQNTAFRESYLDPPPPPPRPPYPYRGMSM</sequence>
<dbReference type="InterPro" id="IPR008271">
    <property type="entry name" value="Ser/Thr_kinase_AS"/>
</dbReference>
<dbReference type="InterPro" id="IPR000719">
    <property type="entry name" value="Prot_kinase_dom"/>
</dbReference>
<feature type="compositionally biased region" description="Basic residues" evidence="6">
    <location>
        <begin position="235"/>
        <end position="249"/>
    </location>
</feature>
<dbReference type="Gene3D" id="3.30.200.20">
    <property type="entry name" value="Phosphorylase Kinase, domain 1"/>
    <property type="match status" value="1"/>
</dbReference>
<evidence type="ECO:0000256" key="6">
    <source>
        <dbReference type="SAM" id="MobiDB-lite"/>
    </source>
</evidence>
<feature type="compositionally biased region" description="Polar residues" evidence="6">
    <location>
        <begin position="273"/>
        <end position="289"/>
    </location>
</feature>
<keyword evidence="2" id="KW-0808">Transferase</keyword>
<name>A0A7S2A108_9STRA</name>
<evidence type="ECO:0000256" key="2">
    <source>
        <dbReference type="ARBA" id="ARBA00022679"/>
    </source>
</evidence>
<dbReference type="PROSITE" id="PS00108">
    <property type="entry name" value="PROTEIN_KINASE_ST"/>
    <property type="match status" value="1"/>
</dbReference>
<evidence type="ECO:0000256" key="3">
    <source>
        <dbReference type="ARBA" id="ARBA00022741"/>
    </source>
</evidence>
<keyword evidence="4" id="KW-0418">Kinase</keyword>
<feature type="compositionally biased region" description="Polar residues" evidence="6">
    <location>
        <begin position="615"/>
        <end position="630"/>
    </location>
</feature>
<evidence type="ECO:0000313" key="8">
    <source>
        <dbReference type="EMBL" id="CAD9354525.1"/>
    </source>
</evidence>
<feature type="region of interest" description="Disordered" evidence="6">
    <location>
        <begin position="543"/>
        <end position="644"/>
    </location>
</feature>
<feature type="region of interest" description="Disordered" evidence="6">
    <location>
        <begin position="309"/>
        <end position="334"/>
    </location>
</feature>
<feature type="region of interest" description="Disordered" evidence="6">
    <location>
        <begin position="1302"/>
        <end position="1321"/>
    </location>
</feature>
<dbReference type="InterPro" id="IPR011009">
    <property type="entry name" value="Kinase-like_dom_sf"/>
</dbReference>
<feature type="compositionally biased region" description="Basic and acidic residues" evidence="6">
    <location>
        <begin position="445"/>
        <end position="455"/>
    </location>
</feature>
<feature type="region of interest" description="Disordered" evidence="6">
    <location>
        <begin position="1546"/>
        <end position="1599"/>
    </location>
</feature>
<feature type="compositionally biased region" description="Low complexity" evidence="6">
    <location>
        <begin position="751"/>
        <end position="764"/>
    </location>
</feature>
<feature type="compositionally biased region" description="Basic and acidic residues" evidence="6">
    <location>
        <begin position="593"/>
        <end position="604"/>
    </location>
</feature>
<protein>
    <recommendedName>
        <fullName evidence="7">Protein kinase domain-containing protein</fullName>
    </recommendedName>
</protein>
<dbReference type="InterPro" id="IPR050494">
    <property type="entry name" value="Ser_Thr_dual-spec_kinase"/>
</dbReference>